<dbReference type="GO" id="GO:0044877">
    <property type="term" value="F:protein-containing complex binding"/>
    <property type="evidence" value="ECO:0007669"/>
    <property type="project" value="TreeGrafter"/>
</dbReference>
<keyword evidence="1" id="KW-0813">Transport</keyword>
<evidence type="ECO:0000313" key="3">
    <source>
        <dbReference type="EMBL" id="MBK0398693.1"/>
    </source>
</evidence>
<dbReference type="CDD" id="cd00038">
    <property type="entry name" value="CAP_ED"/>
    <property type="match status" value="1"/>
</dbReference>
<dbReference type="PANTHER" id="PTHR45638:SF11">
    <property type="entry name" value="CYCLIC NUCLEOTIDE-GATED CATION CHANNEL SUBUNIT A"/>
    <property type="match status" value="1"/>
</dbReference>
<evidence type="ECO:0000259" key="2">
    <source>
        <dbReference type="PROSITE" id="PS50042"/>
    </source>
</evidence>
<reference evidence="3" key="1">
    <citation type="submission" date="2020-12" db="EMBL/GenBank/DDBJ databases">
        <title>Bacterial taxonomy.</title>
        <authorList>
            <person name="Pan X."/>
        </authorList>
    </citation>
    <scope>NUCLEOTIDE SEQUENCE</scope>
    <source>
        <strain evidence="3">M0105</strain>
    </source>
</reference>
<keyword evidence="1" id="KW-0406">Ion transport</keyword>
<dbReference type="AlphaFoldDB" id="A0A8J7M5L5"/>
<organism evidence="3 4">
    <name type="scientific">Thermohalobaculum xanthum</name>
    <dbReference type="NCBI Taxonomy" id="2753746"/>
    <lineage>
        <taxon>Bacteria</taxon>
        <taxon>Pseudomonadati</taxon>
        <taxon>Pseudomonadota</taxon>
        <taxon>Alphaproteobacteria</taxon>
        <taxon>Rhodobacterales</taxon>
        <taxon>Paracoccaceae</taxon>
        <taxon>Thermohalobaculum</taxon>
    </lineage>
</organism>
<feature type="domain" description="Cyclic nucleotide-binding" evidence="2">
    <location>
        <begin position="15"/>
        <end position="134"/>
    </location>
</feature>
<name>A0A8J7M5L5_9RHOB</name>
<evidence type="ECO:0000256" key="1">
    <source>
        <dbReference type="ARBA" id="ARBA00023286"/>
    </source>
</evidence>
<comment type="caution">
    <text evidence="3">The sequence shown here is derived from an EMBL/GenBank/DDBJ whole genome shotgun (WGS) entry which is preliminary data.</text>
</comment>
<dbReference type="Pfam" id="PF00027">
    <property type="entry name" value="cNMP_binding"/>
    <property type="match status" value="1"/>
</dbReference>
<accession>A0A8J7M5L5</accession>
<dbReference type="Proteomes" id="UP000655420">
    <property type="component" value="Unassembled WGS sequence"/>
</dbReference>
<dbReference type="InterPro" id="IPR018490">
    <property type="entry name" value="cNMP-bd_dom_sf"/>
</dbReference>
<keyword evidence="1" id="KW-0407">Ion channel</keyword>
<dbReference type="InterPro" id="IPR014710">
    <property type="entry name" value="RmlC-like_jellyroll"/>
</dbReference>
<dbReference type="InterPro" id="IPR000595">
    <property type="entry name" value="cNMP-bd_dom"/>
</dbReference>
<dbReference type="SUPFAM" id="SSF51206">
    <property type="entry name" value="cAMP-binding domain-like"/>
    <property type="match status" value="1"/>
</dbReference>
<proteinExistence type="predicted"/>
<keyword evidence="4" id="KW-1185">Reference proteome</keyword>
<protein>
    <submittedName>
        <fullName evidence="3">Cyclic nucleotide-binding domain-containing protein</fullName>
    </submittedName>
</protein>
<dbReference type="InterPro" id="IPR050866">
    <property type="entry name" value="CNG_cation_channel"/>
</dbReference>
<sequence>MSLNAAVTALRDAAPFRRIDERRLKVIAMMGETLSFSPGERLFERGEPGDAAFVVIDGAVDVLLGAPGQETTIATLGKGEIFGEIAALCDQTRTTAIAARGALSVLRLEKSVLRNLIHEFPDLALEFLRVIASRLEATNVQLGEARQKLRQIEG</sequence>
<dbReference type="PANTHER" id="PTHR45638">
    <property type="entry name" value="CYCLIC NUCLEOTIDE-GATED CATION CHANNEL SUBUNIT A"/>
    <property type="match status" value="1"/>
</dbReference>
<evidence type="ECO:0000313" key="4">
    <source>
        <dbReference type="Proteomes" id="UP000655420"/>
    </source>
</evidence>
<dbReference type="PROSITE" id="PS50042">
    <property type="entry name" value="CNMP_BINDING_3"/>
    <property type="match status" value="1"/>
</dbReference>
<dbReference type="GO" id="GO:0005221">
    <property type="term" value="F:intracellularly cyclic nucleotide-activated monoatomic cation channel activity"/>
    <property type="evidence" value="ECO:0007669"/>
    <property type="project" value="InterPro"/>
</dbReference>
<dbReference type="PRINTS" id="PR00103">
    <property type="entry name" value="CAMPKINASE"/>
</dbReference>
<gene>
    <name evidence="3" type="ORF">H0I76_05800</name>
</gene>
<dbReference type="SMART" id="SM00100">
    <property type="entry name" value="cNMP"/>
    <property type="match status" value="1"/>
</dbReference>
<dbReference type="EMBL" id="JAEHHL010000002">
    <property type="protein sequence ID" value="MBK0398693.1"/>
    <property type="molecule type" value="Genomic_DNA"/>
</dbReference>
<dbReference type="Gene3D" id="2.60.120.10">
    <property type="entry name" value="Jelly Rolls"/>
    <property type="match status" value="1"/>
</dbReference>
<keyword evidence="1" id="KW-1071">Ligand-gated ion channel</keyword>
<dbReference type="RefSeq" id="WP_200608204.1">
    <property type="nucleotide sequence ID" value="NZ_JAEHHL010000002.1"/>
</dbReference>